<name>A0AAJ5VXI6_9HYPH</name>
<protein>
    <submittedName>
        <fullName evidence="2">GNAT family N-acetyltransferase</fullName>
    </submittedName>
</protein>
<dbReference type="Gene3D" id="3.40.630.30">
    <property type="match status" value="1"/>
</dbReference>
<dbReference type="AlphaFoldDB" id="A0AAJ5VXI6"/>
<dbReference type="CDD" id="cd04301">
    <property type="entry name" value="NAT_SF"/>
    <property type="match status" value="1"/>
</dbReference>
<dbReference type="Proteomes" id="UP001217476">
    <property type="component" value="Chromosome"/>
</dbReference>
<dbReference type="Pfam" id="PF00583">
    <property type="entry name" value="Acetyltransf_1"/>
    <property type="match status" value="1"/>
</dbReference>
<dbReference type="PROSITE" id="PS51186">
    <property type="entry name" value="GNAT"/>
    <property type="match status" value="1"/>
</dbReference>
<dbReference type="InterPro" id="IPR000182">
    <property type="entry name" value="GNAT_dom"/>
</dbReference>
<dbReference type="GO" id="GO:0016747">
    <property type="term" value="F:acyltransferase activity, transferring groups other than amino-acyl groups"/>
    <property type="evidence" value="ECO:0007669"/>
    <property type="project" value="InterPro"/>
</dbReference>
<dbReference type="EMBL" id="CP119312">
    <property type="protein sequence ID" value="WEK05881.1"/>
    <property type="molecule type" value="Genomic_DNA"/>
</dbReference>
<evidence type="ECO:0000313" key="3">
    <source>
        <dbReference type="Proteomes" id="UP001217476"/>
    </source>
</evidence>
<dbReference type="SUPFAM" id="SSF55729">
    <property type="entry name" value="Acyl-CoA N-acyltransferases (Nat)"/>
    <property type="match status" value="1"/>
</dbReference>
<feature type="domain" description="N-acetyltransferase" evidence="1">
    <location>
        <begin position="14"/>
        <end position="185"/>
    </location>
</feature>
<sequence>MTIRIVPFSDLSLSQHETAAETLVAALCHVPSAWKTISEAHDEINSLLANPEWTGLAAIENDVVCGWTGAIASYSHAWELHPLVVAPRYQGQGIGRRLIWAVEDKARAASVLALYLGSDDDFGGTTAFAADLYSDTASMLRNLAPLPDRKHPLAFYKKCGFTVVGFIPDANGLGKPDIWLAKRLQP</sequence>
<dbReference type="InterPro" id="IPR016181">
    <property type="entry name" value="Acyl_CoA_acyltransferase"/>
</dbReference>
<accession>A0AAJ5VXI6</accession>
<organism evidence="2 3">
    <name type="scientific">Candidatus Devosia phytovorans</name>
    <dbReference type="NCBI Taxonomy" id="3121372"/>
    <lineage>
        <taxon>Bacteria</taxon>
        <taxon>Pseudomonadati</taxon>
        <taxon>Pseudomonadota</taxon>
        <taxon>Alphaproteobacteria</taxon>
        <taxon>Hyphomicrobiales</taxon>
        <taxon>Devosiaceae</taxon>
        <taxon>Devosia</taxon>
    </lineage>
</organism>
<evidence type="ECO:0000313" key="2">
    <source>
        <dbReference type="EMBL" id="WEK05881.1"/>
    </source>
</evidence>
<proteinExistence type="predicted"/>
<evidence type="ECO:0000259" key="1">
    <source>
        <dbReference type="PROSITE" id="PS51186"/>
    </source>
</evidence>
<reference evidence="2" key="1">
    <citation type="submission" date="2023-03" db="EMBL/GenBank/DDBJ databases">
        <title>Andean soil-derived lignocellulolytic bacterial consortium as a source of novel taxa and putative plastic-active enzymes.</title>
        <authorList>
            <person name="Diaz-Garcia L."/>
            <person name="Chuvochina M."/>
            <person name="Feuerriegel G."/>
            <person name="Bunk B."/>
            <person name="Sproer C."/>
            <person name="Streit W.R."/>
            <person name="Rodriguez L.M."/>
            <person name="Overmann J."/>
            <person name="Jimenez D.J."/>
        </authorList>
    </citation>
    <scope>NUCLEOTIDE SEQUENCE</scope>
    <source>
        <strain evidence="2">MAG 4196</strain>
    </source>
</reference>
<gene>
    <name evidence="2" type="ORF">P0Y65_06395</name>
</gene>